<reference evidence="1 2" key="1">
    <citation type="submission" date="2023-10" db="EMBL/GenBank/DDBJ databases">
        <authorList>
            <person name="Wang X.X."/>
        </authorList>
    </citation>
    <scope>NUCLEOTIDE SEQUENCE [LARGE SCALE GENOMIC DNA]</scope>
    <source>
        <strain evidence="1 2">NBRC 12816</strain>
    </source>
</reference>
<evidence type="ECO:0000313" key="2">
    <source>
        <dbReference type="Proteomes" id="UP001278571"/>
    </source>
</evidence>
<feature type="non-terminal residue" evidence="1">
    <location>
        <position position="148"/>
    </location>
</feature>
<sequence>PEVTILHRGPRYIVRHLRCNDDPWVCVSFEYWKPEPTLEGEFSGEGFFRHRGLNAIGFMAATNDWFQDDEIVDAIGAARHASEGCTRIGYGGSMGGFATINFYHDLGLSGGIAIIPQFSIDQARAPYETRWRGEAAAITFTHDKIDRI</sequence>
<protein>
    <recommendedName>
        <fullName evidence="3">Alpha/beta hydrolase</fullName>
    </recommendedName>
</protein>
<dbReference type="EMBL" id="JAWJZF010000121">
    <property type="protein sequence ID" value="MDX2290696.1"/>
    <property type="molecule type" value="Genomic_DNA"/>
</dbReference>
<evidence type="ECO:0008006" key="3">
    <source>
        <dbReference type="Google" id="ProtNLM"/>
    </source>
</evidence>
<organism evidence="1 2">
    <name type="scientific">Streptomyces roseolus</name>
    <dbReference type="NCBI Taxonomy" id="67358"/>
    <lineage>
        <taxon>Bacteria</taxon>
        <taxon>Bacillati</taxon>
        <taxon>Actinomycetota</taxon>
        <taxon>Actinomycetes</taxon>
        <taxon>Kitasatosporales</taxon>
        <taxon>Streptomycetaceae</taxon>
        <taxon>Streptomyces</taxon>
    </lineage>
</organism>
<proteinExistence type="predicted"/>
<gene>
    <name evidence="1" type="ORF">R2363_00615</name>
</gene>
<keyword evidence="2" id="KW-1185">Reference proteome</keyword>
<comment type="caution">
    <text evidence="1">The sequence shown here is derived from an EMBL/GenBank/DDBJ whole genome shotgun (WGS) entry which is preliminary data.</text>
</comment>
<name>A0ABU4JYX3_9ACTN</name>
<feature type="non-terminal residue" evidence="1">
    <location>
        <position position="1"/>
    </location>
</feature>
<dbReference type="RefSeq" id="WP_319007304.1">
    <property type="nucleotide sequence ID" value="NZ_JAWJZF010000121.1"/>
</dbReference>
<accession>A0ABU4JYX3</accession>
<dbReference type="Proteomes" id="UP001278571">
    <property type="component" value="Unassembled WGS sequence"/>
</dbReference>
<evidence type="ECO:0000313" key="1">
    <source>
        <dbReference type="EMBL" id="MDX2290696.1"/>
    </source>
</evidence>